<protein>
    <recommendedName>
        <fullName evidence="9">Solute carrier family 41 member</fullName>
    </recommendedName>
</protein>
<feature type="transmembrane region" description="Helical" evidence="9">
    <location>
        <begin position="364"/>
        <end position="385"/>
    </location>
</feature>
<evidence type="ECO:0000256" key="5">
    <source>
        <dbReference type="ARBA" id="ARBA00022842"/>
    </source>
</evidence>
<comment type="caution">
    <text evidence="9">Lacks conserved residue(s) required for the propagation of feature annotation.</text>
</comment>
<dbReference type="SUPFAM" id="SSF161093">
    <property type="entry name" value="MgtE membrane domain-like"/>
    <property type="match status" value="1"/>
</dbReference>
<feature type="transmembrane region" description="Helical" evidence="9">
    <location>
        <begin position="220"/>
        <end position="245"/>
    </location>
</feature>
<comment type="similarity">
    <text evidence="2 9">Belongs to the SLC41A transporter family.</text>
</comment>
<dbReference type="GO" id="GO:0008324">
    <property type="term" value="F:monoatomic cation transmembrane transporter activity"/>
    <property type="evidence" value="ECO:0007669"/>
    <property type="project" value="UniProtKB-UniRule"/>
</dbReference>
<evidence type="ECO:0000259" key="11">
    <source>
        <dbReference type="Pfam" id="PF01769"/>
    </source>
</evidence>
<dbReference type="FunFam" id="1.10.357.20:FF:000001">
    <property type="entry name" value="Solute carrier family 41 member 2"/>
    <property type="match status" value="1"/>
</dbReference>
<evidence type="ECO:0000256" key="8">
    <source>
        <dbReference type="ARBA" id="ARBA00023136"/>
    </source>
</evidence>
<keyword evidence="4 9" id="KW-0812">Transmembrane</keyword>
<keyword evidence="7 9" id="KW-0406">Ion transport</keyword>
<keyword evidence="12" id="KW-1185">Reference proteome</keyword>
<dbReference type="AlphaFoldDB" id="A0A6P7R0I1"/>
<feature type="region of interest" description="Disordered" evidence="10">
    <location>
        <begin position="1"/>
        <end position="42"/>
    </location>
</feature>
<keyword evidence="6 9" id="KW-1133">Transmembrane helix</keyword>
<keyword evidence="8 9" id="KW-0472">Membrane</keyword>
<proteinExistence type="inferred from homology"/>
<organism evidence="12 13">
    <name type="scientific">Mus caroli</name>
    <name type="common">Ryukyu mouse</name>
    <name type="synonym">Ricefield mouse</name>
    <dbReference type="NCBI Taxonomy" id="10089"/>
    <lineage>
        <taxon>Eukaryota</taxon>
        <taxon>Metazoa</taxon>
        <taxon>Chordata</taxon>
        <taxon>Craniata</taxon>
        <taxon>Vertebrata</taxon>
        <taxon>Euteleostomi</taxon>
        <taxon>Mammalia</taxon>
        <taxon>Eutheria</taxon>
        <taxon>Euarchontoglires</taxon>
        <taxon>Glires</taxon>
        <taxon>Rodentia</taxon>
        <taxon>Myomorpha</taxon>
        <taxon>Muroidea</taxon>
        <taxon>Muridae</taxon>
        <taxon>Murinae</taxon>
        <taxon>Mus</taxon>
        <taxon>Mus</taxon>
    </lineage>
</organism>
<feature type="transmembrane region" description="Helical" evidence="9">
    <location>
        <begin position="146"/>
        <end position="169"/>
    </location>
</feature>
<feature type="transmembrane region" description="Helical" evidence="9">
    <location>
        <begin position="284"/>
        <end position="303"/>
    </location>
</feature>
<evidence type="ECO:0000256" key="4">
    <source>
        <dbReference type="ARBA" id="ARBA00022692"/>
    </source>
</evidence>
<dbReference type="GO" id="GO:0022890">
    <property type="term" value="F:inorganic cation transmembrane transporter activity"/>
    <property type="evidence" value="ECO:0007669"/>
    <property type="project" value="UniProtKB-UniRule"/>
</dbReference>
<feature type="compositionally biased region" description="Basic and acidic residues" evidence="10">
    <location>
        <begin position="1"/>
        <end position="19"/>
    </location>
</feature>
<dbReference type="GeneID" id="110295710"/>
<dbReference type="InterPro" id="IPR006667">
    <property type="entry name" value="SLC41_membr_dom"/>
</dbReference>
<dbReference type="CTD" id="54946"/>
<evidence type="ECO:0000256" key="9">
    <source>
        <dbReference type="RuleBase" id="RU369007"/>
    </source>
</evidence>
<comment type="subcellular location">
    <subcellularLocation>
        <location evidence="1 9">Membrane</location>
        <topology evidence="1 9">Multi-pass membrane protein</topology>
    </subcellularLocation>
</comment>
<name>A0A6P7R0I1_MUSCR</name>
<evidence type="ECO:0000256" key="1">
    <source>
        <dbReference type="ARBA" id="ARBA00004141"/>
    </source>
</evidence>
<reference evidence="13" key="1">
    <citation type="submission" date="2025-08" db="UniProtKB">
        <authorList>
            <consortium name="RefSeq"/>
        </authorList>
    </citation>
    <scope>IDENTIFICATION</scope>
</reference>
<feature type="transmembrane region" description="Helical" evidence="9">
    <location>
        <begin position="63"/>
        <end position="90"/>
    </location>
</feature>
<dbReference type="Pfam" id="PF01769">
    <property type="entry name" value="MgtE"/>
    <property type="match status" value="1"/>
</dbReference>
<gene>
    <name evidence="13" type="primary">Slc41a3</name>
</gene>
<dbReference type="KEGG" id="mcal:110295710"/>
<dbReference type="PANTHER" id="PTHR16228">
    <property type="entry name" value="DIVALENT CATION TRANSPORTER SOLUTE CARRIER FAMILY 41"/>
    <property type="match status" value="1"/>
</dbReference>
<evidence type="ECO:0000313" key="12">
    <source>
        <dbReference type="Proteomes" id="UP000515126"/>
    </source>
</evidence>
<accession>A0A6P7R0I1</accession>
<dbReference type="InterPro" id="IPR036739">
    <property type="entry name" value="SLC41_membr_dom_sf"/>
</dbReference>
<dbReference type="PANTHER" id="PTHR16228:SF22">
    <property type="entry name" value="SOLUTE CARRIER FAMILY 41 MEMBER 3"/>
    <property type="match status" value="1"/>
</dbReference>
<keyword evidence="3 9" id="KW-0813">Transport</keyword>
<sequence>MEGTEARQRRLEGCGRLKELGPLPSHDAGRLPEASEEGHLEVSESQLVDAKSLEAPPGRETSLIIGFQVVIPFLLAGVGLSWAGLLLNYFQHWPVFKDVKDLMTLVPPLVGLKGNLEMTLASRLSTSANTGQIDDRQERYKIISSNLAVVQVQATVVGLLAAVASLMLGTVSHEEFDWAKVALLCTSSVITAFLAALALGILMICIVIGARKFGVNPDNIATPIAASLGDLITLSILALMSSFFYSHKDTWYLTPLVCVGFLALTPLWLFIAKQNPPIMKILKYGWFPIILAMIISSFGGLILSKTISKHEFKGMAVLTPVMCGKWWAGLLLGTLGLVGPEHRWPLQGCKFCDSLGFLLEINSVSARVLLFLVVPGHLIFFYLICLVEGQSVTNSKIFMLLYLVAGVVQVRMTVCRDTQPSGPLSQHQWYCGRYRVQVPSYEDSANMLKASGMA</sequence>
<dbReference type="Gene3D" id="1.10.357.20">
    <property type="entry name" value="SLC41 divalent cation transporters, integral membrane domain"/>
    <property type="match status" value="1"/>
</dbReference>
<keyword evidence="5 9" id="KW-0460">Magnesium</keyword>
<evidence type="ECO:0000313" key="13">
    <source>
        <dbReference type="RefSeq" id="XP_029334092.1"/>
    </source>
</evidence>
<evidence type="ECO:0000256" key="10">
    <source>
        <dbReference type="SAM" id="MobiDB-lite"/>
    </source>
</evidence>
<dbReference type="GO" id="GO:0015693">
    <property type="term" value="P:magnesium ion transport"/>
    <property type="evidence" value="ECO:0007669"/>
    <property type="project" value="UniProtKB-ARBA"/>
</dbReference>
<dbReference type="GO" id="GO:0005886">
    <property type="term" value="C:plasma membrane"/>
    <property type="evidence" value="ECO:0007669"/>
    <property type="project" value="TreeGrafter"/>
</dbReference>
<dbReference type="RefSeq" id="XP_029334092.1">
    <property type="nucleotide sequence ID" value="XM_029478232.1"/>
</dbReference>
<dbReference type="Proteomes" id="UP000515126">
    <property type="component" value="Chromosome 6"/>
</dbReference>
<feature type="domain" description="SLC41A/MgtE integral membrane" evidence="11">
    <location>
        <begin position="106"/>
        <end position="239"/>
    </location>
</feature>
<feature type="transmembrane region" description="Helical" evidence="9">
    <location>
        <begin position="251"/>
        <end position="272"/>
    </location>
</feature>
<evidence type="ECO:0000256" key="3">
    <source>
        <dbReference type="ARBA" id="ARBA00022448"/>
    </source>
</evidence>
<evidence type="ECO:0000256" key="7">
    <source>
        <dbReference type="ARBA" id="ARBA00023065"/>
    </source>
</evidence>
<dbReference type="InterPro" id="IPR045349">
    <property type="entry name" value="SLC41A1-3"/>
</dbReference>
<feature type="transmembrane region" description="Helical" evidence="9">
    <location>
        <begin position="181"/>
        <end position="208"/>
    </location>
</feature>
<comment type="function">
    <text evidence="9">Acts as a magnesium transporter.</text>
</comment>
<evidence type="ECO:0000256" key="2">
    <source>
        <dbReference type="ARBA" id="ARBA00009749"/>
    </source>
</evidence>
<evidence type="ECO:0000256" key="6">
    <source>
        <dbReference type="ARBA" id="ARBA00022989"/>
    </source>
</evidence>